<comment type="caution">
    <text evidence="2">The sequence shown here is derived from an EMBL/GenBank/DDBJ whole genome shotgun (WGS) entry which is preliminary data.</text>
</comment>
<feature type="coiled-coil region" evidence="1">
    <location>
        <begin position="22"/>
        <end position="53"/>
    </location>
</feature>
<evidence type="ECO:0000313" key="3">
    <source>
        <dbReference type="Proteomes" id="UP000003188"/>
    </source>
</evidence>
<dbReference type="Proteomes" id="UP000003188">
    <property type="component" value="Unassembled WGS sequence"/>
</dbReference>
<name>B1V2L3_CLOPF</name>
<gene>
    <name evidence="2" type="ORF">CJD_1344</name>
</gene>
<accession>B1V2L3</accession>
<organism evidence="2 3">
    <name type="scientific">Clostridium perfringens D str. JGS1721</name>
    <dbReference type="NCBI Taxonomy" id="488537"/>
    <lineage>
        <taxon>Bacteria</taxon>
        <taxon>Bacillati</taxon>
        <taxon>Bacillota</taxon>
        <taxon>Clostridia</taxon>
        <taxon>Eubacteriales</taxon>
        <taxon>Clostridiaceae</taxon>
        <taxon>Clostridium</taxon>
    </lineage>
</organism>
<keyword evidence="1" id="KW-0175">Coiled coil</keyword>
<sequence length="116" mass="13347">MCKDITRAETRKATKAFEKEGIENVDMTIQEAVMQVEDLLNNLENEQETEIDANDIVALRKLLNSKKNNMKLSTFLNLKVSSVDELEYTLRKIEKLGMIDEGDYRFMTVGVDQTLK</sequence>
<dbReference type="RefSeq" id="WP_003474750.1">
    <property type="nucleotide sequence ID" value="NZ_ABOO01000015.1"/>
</dbReference>
<evidence type="ECO:0000256" key="1">
    <source>
        <dbReference type="SAM" id="Coils"/>
    </source>
</evidence>
<dbReference type="EMBL" id="ABOO01000015">
    <property type="protein sequence ID" value="EDT71920.1"/>
    <property type="molecule type" value="Genomic_DNA"/>
</dbReference>
<dbReference type="AlphaFoldDB" id="B1V2L3"/>
<evidence type="ECO:0000313" key="2">
    <source>
        <dbReference type="EMBL" id="EDT71920.1"/>
    </source>
</evidence>
<proteinExistence type="predicted"/>
<reference evidence="2 3" key="1">
    <citation type="submission" date="2008-03" db="EMBL/GenBank/DDBJ databases">
        <authorList>
            <person name="Paulsen I."/>
            <person name="Sebastian Y."/>
        </authorList>
    </citation>
    <scope>NUCLEOTIDE SEQUENCE [LARGE SCALE GENOMIC DNA]</scope>
    <source>
        <strain evidence="3">D str. JGS1721</strain>
    </source>
</reference>
<protein>
    <submittedName>
        <fullName evidence="2">Uncharacterized protein</fullName>
    </submittedName>
</protein>